<protein>
    <submittedName>
        <fullName evidence="1">Uncharacterized protein</fullName>
    </submittedName>
</protein>
<sequence length="38" mass="4499">MERKFEPLEKVISLLWKIYQNVAVKKTPKQLLRSLISA</sequence>
<accession>A0A382PXC9</accession>
<proteinExistence type="predicted"/>
<reference evidence="1" key="1">
    <citation type="submission" date="2018-05" db="EMBL/GenBank/DDBJ databases">
        <authorList>
            <person name="Lanie J.A."/>
            <person name="Ng W.-L."/>
            <person name="Kazmierczak K.M."/>
            <person name="Andrzejewski T.M."/>
            <person name="Davidsen T.M."/>
            <person name="Wayne K.J."/>
            <person name="Tettelin H."/>
            <person name="Glass J.I."/>
            <person name="Rusch D."/>
            <person name="Podicherti R."/>
            <person name="Tsui H.-C.T."/>
            <person name="Winkler M.E."/>
        </authorList>
    </citation>
    <scope>NUCLEOTIDE SEQUENCE</scope>
</reference>
<name>A0A382PXC9_9ZZZZ</name>
<dbReference type="AlphaFoldDB" id="A0A382PXC9"/>
<evidence type="ECO:0000313" key="1">
    <source>
        <dbReference type="EMBL" id="SVC76631.1"/>
    </source>
</evidence>
<gene>
    <name evidence="1" type="ORF">METZ01_LOCUS329485</name>
</gene>
<organism evidence="1">
    <name type="scientific">marine metagenome</name>
    <dbReference type="NCBI Taxonomy" id="408172"/>
    <lineage>
        <taxon>unclassified sequences</taxon>
        <taxon>metagenomes</taxon>
        <taxon>ecological metagenomes</taxon>
    </lineage>
</organism>
<dbReference type="EMBL" id="UINC01109664">
    <property type="protein sequence ID" value="SVC76631.1"/>
    <property type="molecule type" value="Genomic_DNA"/>
</dbReference>